<dbReference type="Proteomes" id="UP001236369">
    <property type="component" value="Unassembled WGS sequence"/>
</dbReference>
<reference evidence="2 3" key="1">
    <citation type="submission" date="2023-07" db="EMBL/GenBank/DDBJ databases">
        <title>Genomic Encyclopedia of Type Strains, Phase IV (KMG-IV): sequencing the most valuable type-strain genomes for metagenomic binning, comparative biology and taxonomic classification.</title>
        <authorList>
            <person name="Goeker M."/>
        </authorList>
    </citation>
    <scope>NUCLEOTIDE SEQUENCE [LARGE SCALE GENOMIC DNA]</scope>
    <source>
        <strain evidence="2 3">DSM 19562</strain>
    </source>
</reference>
<accession>A0ABU0HPT1</accession>
<feature type="domain" description="Cupin type-2" evidence="1">
    <location>
        <begin position="35"/>
        <end position="88"/>
    </location>
</feature>
<name>A0ABU0HPT1_9HYPH</name>
<gene>
    <name evidence="2" type="ORF">QO016_003833</name>
</gene>
<dbReference type="SUPFAM" id="SSF51182">
    <property type="entry name" value="RmlC-like cupins"/>
    <property type="match status" value="1"/>
</dbReference>
<dbReference type="RefSeq" id="WP_238247332.1">
    <property type="nucleotide sequence ID" value="NZ_BPQX01000007.1"/>
</dbReference>
<proteinExistence type="predicted"/>
<organism evidence="2 3">
    <name type="scientific">Methylobacterium persicinum</name>
    <dbReference type="NCBI Taxonomy" id="374426"/>
    <lineage>
        <taxon>Bacteria</taxon>
        <taxon>Pseudomonadati</taxon>
        <taxon>Pseudomonadota</taxon>
        <taxon>Alphaproteobacteria</taxon>
        <taxon>Hyphomicrobiales</taxon>
        <taxon>Methylobacteriaceae</taxon>
        <taxon>Methylobacterium</taxon>
    </lineage>
</organism>
<dbReference type="InterPro" id="IPR013096">
    <property type="entry name" value="Cupin_2"/>
</dbReference>
<protein>
    <submittedName>
        <fullName evidence="2">Mannose-6-phosphate isomerase-like protein (Cupin superfamily)</fullName>
    </submittedName>
</protein>
<sequence>MATKVSAKQAAEGPHGEIGLAVGERIGMRMWRNEEPNSDKPATRSAHETVGYVVSGRAELVVAGETVTLEPGDSYLVPANAEHTYRILETFTAVEATSPPAK</sequence>
<dbReference type="Pfam" id="PF07883">
    <property type="entry name" value="Cupin_2"/>
    <property type="match status" value="1"/>
</dbReference>
<evidence type="ECO:0000259" key="1">
    <source>
        <dbReference type="Pfam" id="PF07883"/>
    </source>
</evidence>
<dbReference type="InterPro" id="IPR014710">
    <property type="entry name" value="RmlC-like_jellyroll"/>
</dbReference>
<evidence type="ECO:0000313" key="3">
    <source>
        <dbReference type="Proteomes" id="UP001236369"/>
    </source>
</evidence>
<dbReference type="Gene3D" id="2.60.120.10">
    <property type="entry name" value="Jelly Rolls"/>
    <property type="match status" value="1"/>
</dbReference>
<comment type="caution">
    <text evidence="2">The sequence shown here is derived from an EMBL/GenBank/DDBJ whole genome shotgun (WGS) entry which is preliminary data.</text>
</comment>
<dbReference type="InterPro" id="IPR011051">
    <property type="entry name" value="RmlC_Cupin_sf"/>
</dbReference>
<keyword evidence="3" id="KW-1185">Reference proteome</keyword>
<dbReference type="EMBL" id="JAUSVV010000011">
    <property type="protein sequence ID" value="MDQ0444323.1"/>
    <property type="molecule type" value="Genomic_DNA"/>
</dbReference>
<evidence type="ECO:0000313" key="2">
    <source>
        <dbReference type="EMBL" id="MDQ0444323.1"/>
    </source>
</evidence>